<keyword evidence="2" id="KW-0808">Transferase</keyword>
<dbReference type="InterPro" id="IPR041373">
    <property type="entry name" value="RT_RNaseH"/>
</dbReference>
<evidence type="ECO:0000259" key="8">
    <source>
        <dbReference type="PROSITE" id="PS50994"/>
    </source>
</evidence>
<dbReference type="GO" id="GO:0042575">
    <property type="term" value="C:DNA polymerase complex"/>
    <property type="evidence" value="ECO:0007669"/>
    <property type="project" value="UniProtKB-ARBA"/>
</dbReference>
<dbReference type="InterPro" id="IPR001584">
    <property type="entry name" value="Integrase_cat-core"/>
</dbReference>
<protein>
    <recommendedName>
        <fullName evidence="1">RNA-directed DNA polymerase</fullName>
        <ecNumber evidence="1">2.7.7.49</ecNumber>
    </recommendedName>
</protein>
<dbReference type="GO" id="GO:0015074">
    <property type="term" value="P:DNA integration"/>
    <property type="evidence" value="ECO:0007669"/>
    <property type="project" value="InterPro"/>
</dbReference>
<dbReference type="InterPro" id="IPR036397">
    <property type="entry name" value="RNaseH_sf"/>
</dbReference>
<keyword evidence="6" id="KW-0378">Hydrolase</keyword>
<evidence type="ECO:0000256" key="1">
    <source>
        <dbReference type="ARBA" id="ARBA00012493"/>
    </source>
</evidence>
<dbReference type="AlphaFoldDB" id="A0AAW1KI55"/>
<evidence type="ECO:0000313" key="9">
    <source>
        <dbReference type="EMBL" id="KAK9718340.1"/>
    </source>
</evidence>
<dbReference type="PANTHER" id="PTHR37984">
    <property type="entry name" value="PROTEIN CBG26694"/>
    <property type="match status" value="1"/>
</dbReference>
<dbReference type="Pfam" id="PF17917">
    <property type="entry name" value="RT_RNaseH"/>
    <property type="match status" value="1"/>
</dbReference>
<dbReference type="InterPro" id="IPR000477">
    <property type="entry name" value="RT_dom"/>
</dbReference>
<dbReference type="CDD" id="cd09274">
    <property type="entry name" value="RNase_HI_RT_Ty3"/>
    <property type="match status" value="1"/>
</dbReference>
<dbReference type="Gene3D" id="1.10.340.70">
    <property type="match status" value="1"/>
</dbReference>
<dbReference type="GO" id="GO:0003964">
    <property type="term" value="F:RNA-directed DNA polymerase activity"/>
    <property type="evidence" value="ECO:0007669"/>
    <property type="project" value="UniProtKB-KW"/>
</dbReference>
<keyword evidence="4" id="KW-0540">Nuclease</keyword>
<dbReference type="EC" id="2.7.7.49" evidence="1"/>
<proteinExistence type="predicted"/>
<dbReference type="GO" id="GO:0016787">
    <property type="term" value="F:hydrolase activity"/>
    <property type="evidence" value="ECO:0007669"/>
    <property type="project" value="UniProtKB-KW"/>
</dbReference>
<evidence type="ECO:0000256" key="2">
    <source>
        <dbReference type="ARBA" id="ARBA00022679"/>
    </source>
</evidence>
<dbReference type="FunFam" id="1.10.340.70:FF:000001">
    <property type="entry name" value="Retrovirus-related Pol polyprotein from transposon gypsy-like Protein"/>
    <property type="match status" value="1"/>
</dbReference>
<dbReference type="InterPro" id="IPR012337">
    <property type="entry name" value="RNaseH-like_sf"/>
</dbReference>
<dbReference type="InterPro" id="IPR050951">
    <property type="entry name" value="Retrovirus_Pol_polyprotein"/>
</dbReference>
<dbReference type="SUPFAM" id="SSF53098">
    <property type="entry name" value="Ribonuclease H-like"/>
    <property type="match status" value="1"/>
</dbReference>
<dbReference type="InterPro" id="IPR043502">
    <property type="entry name" value="DNA/RNA_pol_sf"/>
</dbReference>
<dbReference type="SUPFAM" id="SSF56672">
    <property type="entry name" value="DNA/RNA polymerases"/>
    <property type="match status" value="1"/>
</dbReference>
<dbReference type="InterPro" id="IPR043128">
    <property type="entry name" value="Rev_trsase/Diguanyl_cyclase"/>
</dbReference>
<comment type="caution">
    <text evidence="9">The sequence shown here is derived from an EMBL/GenBank/DDBJ whole genome shotgun (WGS) entry which is preliminary data.</text>
</comment>
<evidence type="ECO:0000256" key="6">
    <source>
        <dbReference type="ARBA" id="ARBA00022801"/>
    </source>
</evidence>
<sequence length="504" mass="57874">MEEVKHRTQGQNESIGLYLSVMSNLFARFTHKISDAKQLKILMKNILPFYQTQLGLVEITSIPQLLKLGVIQKSNSAWSSPILMVPKKDGSLRFCVDFRKINQVIEKDAYPLPYISNTLDKLRNAQYLSSLDIKSAYWQIPLHPDSQPYTAFTTLKNHLVAAPVLSCPDFSKTFTIQCDASDYGIGAALTQEFDDGEKVICYLSQSLSRQQRKFSTTEKECLAVLWAIEKLRPYVEGSHFKVITDHYSLLWLRKLQNPSGRLARWSVRLQQYDFEIIHRKGKEHLVPDALSRAVPVVETVAIIPETPSTDKWYNKLLESIQRHPIRYPKFRIEDQLLYKAVDTKNEYGFPEQQGKWKIVVPKDKRIEILHQHHDIPTSGHLGVYKTFHRLATKYYWPKMKSDVASYIRKCQACIKSKPEQRTKAGEMGGHSQISAPWEVISIDLVGPLPRSSKGYNHILVVVDLFSKFSLCFPLRKATASKVVEHLENDVFLLFGVPRKIVSDK</sequence>
<dbReference type="Gene3D" id="3.30.70.270">
    <property type="match status" value="1"/>
</dbReference>
<dbReference type="Gene3D" id="3.30.420.10">
    <property type="entry name" value="Ribonuclease H-like superfamily/Ribonuclease H"/>
    <property type="match status" value="1"/>
</dbReference>
<dbReference type="PROSITE" id="PS50994">
    <property type="entry name" value="INTEGRASE"/>
    <property type="match status" value="1"/>
</dbReference>
<keyword evidence="3" id="KW-0548">Nucleotidyltransferase</keyword>
<keyword evidence="7 9" id="KW-0695">RNA-directed DNA polymerase</keyword>
<name>A0AAW1KI55_POPJA</name>
<organism evidence="9 10">
    <name type="scientific">Popillia japonica</name>
    <name type="common">Japanese beetle</name>
    <dbReference type="NCBI Taxonomy" id="7064"/>
    <lineage>
        <taxon>Eukaryota</taxon>
        <taxon>Metazoa</taxon>
        <taxon>Ecdysozoa</taxon>
        <taxon>Arthropoda</taxon>
        <taxon>Hexapoda</taxon>
        <taxon>Insecta</taxon>
        <taxon>Pterygota</taxon>
        <taxon>Neoptera</taxon>
        <taxon>Endopterygota</taxon>
        <taxon>Coleoptera</taxon>
        <taxon>Polyphaga</taxon>
        <taxon>Scarabaeiformia</taxon>
        <taxon>Scarabaeidae</taxon>
        <taxon>Rutelinae</taxon>
        <taxon>Popillia</taxon>
    </lineage>
</organism>
<gene>
    <name evidence="9" type="ORF">QE152_g23252</name>
</gene>
<dbReference type="PANTHER" id="PTHR37984:SF5">
    <property type="entry name" value="PROTEIN NYNRIN-LIKE"/>
    <property type="match status" value="1"/>
</dbReference>
<feature type="domain" description="Integrase catalytic" evidence="8">
    <location>
        <begin position="432"/>
        <end position="504"/>
    </location>
</feature>
<accession>A0AAW1KI55</accession>
<evidence type="ECO:0000256" key="4">
    <source>
        <dbReference type="ARBA" id="ARBA00022722"/>
    </source>
</evidence>
<keyword evidence="10" id="KW-1185">Reference proteome</keyword>
<dbReference type="Pfam" id="PF00078">
    <property type="entry name" value="RVT_1"/>
    <property type="match status" value="1"/>
</dbReference>
<dbReference type="EMBL" id="JASPKY010000229">
    <property type="protein sequence ID" value="KAK9718340.1"/>
    <property type="molecule type" value="Genomic_DNA"/>
</dbReference>
<dbReference type="GO" id="GO:0004519">
    <property type="term" value="F:endonuclease activity"/>
    <property type="evidence" value="ECO:0007669"/>
    <property type="project" value="UniProtKB-KW"/>
</dbReference>
<reference evidence="9 10" key="1">
    <citation type="journal article" date="2024" name="BMC Genomics">
        <title>De novo assembly and annotation of Popillia japonica's genome with initial clues to its potential as an invasive pest.</title>
        <authorList>
            <person name="Cucini C."/>
            <person name="Boschi S."/>
            <person name="Funari R."/>
            <person name="Cardaioli E."/>
            <person name="Iannotti N."/>
            <person name="Marturano G."/>
            <person name="Paoli F."/>
            <person name="Bruttini M."/>
            <person name="Carapelli A."/>
            <person name="Frati F."/>
            <person name="Nardi F."/>
        </authorList>
    </citation>
    <scope>NUCLEOTIDE SEQUENCE [LARGE SCALE GENOMIC DNA]</scope>
    <source>
        <strain evidence="9">DMR45628</strain>
    </source>
</reference>
<evidence type="ECO:0000256" key="5">
    <source>
        <dbReference type="ARBA" id="ARBA00022759"/>
    </source>
</evidence>
<dbReference type="FunFam" id="3.10.20.370:FF:000001">
    <property type="entry name" value="Retrovirus-related Pol polyprotein from transposon 17.6-like protein"/>
    <property type="match status" value="1"/>
</dbReference>
<dbReference type="Pfam" id="PF17921">
    <property type="entry name" value="Integrase_H2C2"/>
    <property type="match status" value="1"/>
</dbReference>
<dbReference type="CDD" id="cd01647">
    <property type="entry name" value="RT_LTR"/>
    <property type="match status" value="1"/>
</dbReference>
<evidence type="ECO:0000256" key="3">
    <source>
        <dbReference type="ARBA" id="ARBA00022695"/>
    </source>
</evidence>
<dbReference type="Gene3D" id="3.10.20.370">
    <property type="match status" value="1"/>
</dbReference>
<evidence type="ECO:0000256" key="7">
    <source>
        <dbReference type="ARBA" id="ARBA00022918"/>
    </source>
</evidence>
<dbReference type="GO" id="GO:0003676">
    <property type="term" value="F:nucleic acid binding"/>
    <property type="evidence" value="ECO:0007669"/>
    <property type="project" value="InterPro"/>
</dbReference>
<keyword evidence="5" id="KW-0255">Endonuclease</keyword>
<dbReference type="Gene3D" id="3.10.10.10">
    <property type="entry name" value="HIV Type 1 Reverse Transcriptase, subunit A, domain 1"/>
    <property type="match status" value="1"/>
</dbReference>
<dbReference type="Proteomes" id="UP001458880">
    <property type="component" value="Unassembled WGS sequence"/>
</dbReference>
<dbReference type="InterPro" id="IPR041588">
    <property type="entry name" value="Integrase_H2C2"/>
</dbReference>
<evidence type="ECO:0000313" key="10">
    <source>
        <dbReference type="Proteomes" id="UP001458880"/>
    </source>
</evidence>